<evidence type="ECO:0000256" key="3">
    <source>
        <dbReference type="SAM" id="SignalP"/>
    </source>
</evidence>
<dbReference type="GO" id="GO:0008010">
    <property type="term" value="F:structural constituent of chitin-based larval cuticle"/>
    <property type="evidence" value="ECO:0007669"/>
    <property type="project" value="TreeGrafter"/>
</dbReference>
<proteinExistence type="predicted"/>
<feature type="signal peptide" evidence="3">
    <location>
        <begin position="1"/>
        <end position="15"/>
    </location>
</feature>
<evidence type="ECO:0000313" key="5">
    <source>
        <dbReference type="Proteomes" id="UP001292094"/>
    </source>
</evidence>
<keyword evidence="3" id="KW-0732">Signal</keyword>
<keyword evidence="1 2" id="KW-0193">Cuticle</keyword>
<reference evidence="4" key="1">
    <citation type="submission" date="2023-11" db="EMBL/GenBank/DDBJ databases">
        <title>Genome assemblies of two species of porcelain crab, Petrolisthes cinctipes and Petrolisthes manimaculis (Anomura: Porcellanidae).</title>
        <authorList>
            <person name="Angst P."/>
        </authorList>
    </citation>
    <scope>NUCLEOTIDE SEQUENCE</scope>
    <source>
        <strain evidence="4">PB745_02</strain>
        <tissue evidence="4">Gill</tissue>
    </source>
</reference>
<keyword evidence="5" id="KW-1185">Reference proteome</keyword>
<sequence length="182" mass="20006">MKFVLVLALATVAVAMPDSYEAKERKFVPIIRDERIREDDGRYNFDVETGNGILISQSGSPVAEGAIAKAGEYSYTAPNGEQIYMKFVADENGFQPQSSHLPVAPEFPHPIPQFVLDQIQRAAEEDAARARAHNSRAGNGGTASELRRMVVVRRLVNLYRSLSDLGSVNRGGIDTDTKLRIS</sequence>
<dbReference type="AlphaFoldDB" id="A0AAE1QGS8"/>
<comment type="caution">
    <text evidence="4">The sequence shown here is derived from an EMBL/GenBank/DDBJ whole genome shotgun (WGS) entry which is preliminary data.</text>
</comment>
<dbReference type="InterPro" id="IPR031311">
    <property type="entry name" value="CHIT_BIND_RR_consensus"/>
</dbReference>
<protein>
    <submittedName>
        <fullName evidence="4">Uncharacterized protein</fullName>
    </submittedName>
</protein>
<dbReference type="PANTHER" id="PTHR10380">
    <property type="entry name" value="CUTICLE PROTEIN"/>
    <property type="match status" value="1"/>
</dbReference>
<name>A0AAE1QGS8_9EUCA</name>
<dbReference type="EMBL" id="JAWZYT010000216">
    <property type="protein sequence ID" value="KAK4326505.1"/>
    <property type="molecule type" value="Genomic_DNA"/>
</dbReference>
<accession>A0AAE1QGS8</accession>
<evidence type="ECO:0000313" key="4">
    <source>
        <dbReference type="EMBL" id="KAK4326505.1"/>
    </source>
</evidence>
<evidence type="ECO:0000256" key="1">
    <source>
        <dbReference type="ARBA" id="ARBA00022460"/>
    </source>
</evidence>
<dbReference type="InterPro" id="IPR050468">
    <property type="entry name" value="Cuticle_Struct_Prot"/>
</dbReference>
<dbReference type="Proteomes" id="UP001292094">
    <property type="component" value="Unassembled WGS sequence"/>
</dbReference>
<dbReference type="PANTHER" id="PTHR10380:SF173">
    <property type="entry name" value="CUTICULAR PROTEIN 47EF, ISOFORM C-RELATED"/>
    <property type="match status" value="1"/>
</dbReference>
<feature type="chain" id="PRO_5042046496" evidence="3">
    <location>
        <begin position="16"/>
        <end position="182"/>
    </location>
</feature>
<dbReference type="GO" id="GO:0062129">
    <property type="term" value="C:chitin-based extracellular matrix"/>
    <property type="evidence" value="ECO:0007669"/>
    <property type="project" value="TreeGrafter"/>
</dbReference>
<organism evidence="4 5">
    <name type="scientific">Petrolisthes manimaculis</name>
    <dbReference type="NCBI Taxonomy" id="1843537"/>
    <lineage>
        <taxon>Eukaryota</taxon>
        <taxon>Metazoa</taxon>
        <taxon>Ecdysozoa</taxon>
        <taxon>Arthropoda</taxon>
        <taxon>Crustacea</taxon>
        <taxon>Multicrustacea</taxon>
        <taxon>Malacostraca</taxon>
        <taxon>Eumalacostraca</taxon>
        <taxon>Eucarida</taxon>
        <taxon>Decapoda</taxon>
        <taxon>Pleocyemata</taxon>
        <taxon>Anomura</taxon>
        <taxon>Galatheoidea</taxon>
        <taxon>Porcellanidae</taxon>
        <taxon>Petrolisthes</taxon>
    </lineage>
</organism>
<dbReference type="Pfam" id="PF00379">
    <property type="entry name" value="Chitin_bind_4"/>
    <property type="match status" value="1"/>
</dbReference>
<dbReference type="InterPro" id="IPR000618">
    <property type="entry name" value="Insect_cuticle"/>
</dbReference>
<dbReference type="PROSITE" id="PS51155">
    <property type="entry name" value="CHIT_BIND_RR_2"/>
    <property type="match status" value="1"/>
</dbReference>
<evidence type="ECO:0000256" key="2">
    <source>
        <dbReference type="PROSITE-ProRule" id="PRU00497"/>
    </source>
</evidence>
<gene>
    <name evidence="4" type="ORF">Pmani_003030</name>
</gene>
<dbReference type="PROSITE" id="PS00233">
    <property type="entry name" value="CHIT_BIND_RR_1"/>
    <property type="match status" value="1"/>
</dbReference>